<name>A0A655XAT0_VIBCL</name>
<proteinExistence type="predicted"/>
<evidence type="ECO:0000313" key="2">
    <source>
        <dbReference type="Proteomes" id="UP000041770"/>
    </source>
</evidence>
<accession>A0A655XAT0</accession>
<dbReference type="AlphaFoldDB" id="A0A655XAT0"/>
<reference evidence="1 2" key="1">
    <citation type="submission" date="2015-07" db="EMBL/GenBank/DDBJ databases">
        <authorList>
            <consortium name="Pathogen Informatics"/>
        </authorList>
    </citation>
    <scope>NUCLEOTIDE SEQUENCE [LARGE SCALE GENOMIC DNA]</scope>
    <source>
        <strain evidence="1 2">A316</strain>
    </source>
</reference>
<dbReference type="Proteomes" id="UP000041770">
    <property type="component" value="Unassembled WGS sequence"/>
</dbReference>
<gene>
    <name evidence="1" type="ORF">ERS013200_01336</name>
</gene>
<protein>
    <submittedName>
        <fullName evidence="1">Uncharacterized protein</fullName>
    </submittedName>
</protein>
<dbReference type="EMBL" id="CWQY01000006">
    <property type="protein sequence ID" value="CSC40326.1"/>
    <property type="molecule type" value="Genomic_DNA"/>
</dbReference>
<organism evidence="1 2">
    <name type="scientific">Vibrio cholerae</name>
    <dbReference type="NCBI Taxonomy" id="666"/>
    <lineage>
        <taxon>Bacteria</taxon>
        <taxon>Pseudomonadati</taxon>
        <taxon>Pseudomonadota</taxon>
        <taxon>Gammaproteobacteria</taxon>
        <taxon>Vibrionales</taxon>
        <taxon>Vibrionaceae</taxon>
        <taxon>Vibrio</taxon>
    </lineage>
</organism>
<sequence>MGDRGAIFGHNKDITRIKQFYFVNQFSEFSQADIVKDGTEELTCCTVFDWRCDGNQNFAAGGIGVRCGNHQLTGIFGVFIPRTNTWVPSRARVPTRVVIDIRTVFL</sequence>
<evidence type="ECO:0000313" key="1">
    <source>
        <dbReference type="EMBL" id="CSC40326.1"/>
    </source>
</evidence>